<keyword evidence="4" id="KW-0309">Germination</keyword>
<feature type="transmembrane region" description="Helical" evidence="8">
    <location>
        <begin position="117"/>
        <end position="136"/>
    </location>
</feature>
<dbReference type="GO" id="GO:0009847">
    <property type="term" value="P:spore germination"/>
    <property type="evidence" value="ECO:0007669"/>
    <property type="project" value="InterPro"/>
</dbReference>
<name>A0A7W5AW14_9BACL</name>
<keyword evidence="3" id="KW-0813">Transport</keyword>
<evidence type="ECO:0000313" key="10">
    <source>
        <dbReference type="Proteomes" id="UP000570361"/>
    </source>
</evidence>
<feature type="transmembrane region" description="Helical" evidence="8">
    <location>
        <begin position="69"/>
        <end position="91"/>
    </location>
</feature>
<accession>A0A7W5AW14</accession>
<keyword evidence="10" id="KW-1185">Reference proteome</keyword>
<comment type="similarity">
    <text evidence="2">Belongs to the amino acid-polyamine-organocation (APC) superfamily. Spore germination protein (SGP) (TC 2.A.3.9) family.</text>
</comment>
<feature type="transmembrane region" description="Helical" evidence="8">
    <location>
        <begin position="185"/>
        <end position="207"/>
    </location>
</feature>
<protein>
    <submittedName>
        <fullName evidence="9">Spore germination protein KB</fullName>
    </submittedName>
</protein>
<keyword evidence="5 8" id="KW-0812">Transmembrane</keyword>
<evidence type="ECO:0000256" key="3">
    <source>
        <dbReference type="ARBA" id="ARBA00022448"/>
    </source>
</evidence>
<dbReference type="Pfam" id="PF03845">
    <property type="entry name" value="Spore_permease"/>
    <property type="match status" value="1"/>
</dbReference>
<comment type="subcellular location">
    <subcellularLocation>
        <location evidence="1">Membrane</location>
        <topology evidence="1">Multi-pass membrane protein</topology>
    </subcellularLocation>
</comment>
<gene>
    <name evidence="9" type="ORF">FHS18_001883</name>
</gene>
<dbReference type="RefSeq" id="WP_183599257.1">
    <property type="nucleotide sequence ID" value="NZ_JACHXK010000003.1"/>
</dbReference>
<feature type="transmembrane region" description="Helical" evidence="8">
    <location>
        <begin position="305"/>
        <end position="321"/>
    </location>
</feature>
<organism evidence="9 10">
    <name type="scientific">Paenibacillus phyllosphaerae</name>
    <dbReference type="NCBI Taxonomy" id="274593"/>
    <lineage>
        <taxon>Bacteria</taxon>
        <taxon>Bacillati</taxon>
        <taxon>Bacillota</taxon>
        <taxon>Bacilli</taxon>
        <taxon>Bacillales</taxon>
        <taxon>Paenibacillaceae</taxon>
        <taxon>Paenibacillus</taxon>
    </lineage>
</organism>
<feature type="transmembrane region" description="Helical" evidence="8">
    <location>
        <begin position="269"/>
        <end position="293"/>
    </location>
</feature>
<dbReference type="InterPro" id="IPR004761">
    <property type="entry name" value="Spore_GerAB"/>
</dbReference>
<evidence type="ECO:0000313" key="9">
    <source>
        <dbReference type="EMBL" id="MBB3109820.1"/>
    </source>
</evidence>
<feature type="transmembrane region" description="Helical" evidence="8">
    <location>
        <begin position="336"/>
        <end position="357"/>
    </location>
</feature>
<sequence>MRGYMTSNQAAWLLFVFLTSSSIINIPAPLISYAGNIAWLSLPIAATFGLALLLLLLKLARQYAGKNLIEYSQATIGFTATMVLGLAFLYYQVHMASTIVLDVAMFMRSSMMRNTPSYWFIFLLLTVAAITVRAGIDKFAGMFPVIMVSVVGFTSLIVLMSINNYDVGNLLPLMPDGVKPLLHGVYFTMGVPYIELTLFGMLLPFIGNPDGKLGRKMTLSLICNMLVLMLVTIVSLLVFGPIAGDRKYSMFEVARTVEVADVFQRIEALMGYAVIAAAFMKTTIVLFSAHQTLIHLLVRKEDKMLIYPLAALMAIVSYSSLRDGEAHWIQLITSVHPLWGLTSAAAPLLLVGLIAWLRGKKKPPSADQQGG</sequence>
<keyword evidence="7 8" id="KW-0472">Membrane</keyword>
<comment type="caution">
    <text evidence="9">The sequence shown here is derived from an EMBL/GenBank/DDBJ whole genome shotgun (WGS) entry which is preliminary data.</text>
</comment>
<evidence type="ECO:0000256" key="2">
    <source>
        <dbReference type="ARBA" id="ARBA00007998"/>
    </source>
</evidence>
<dbReference type="AlphaFoldDB" id="A0A7W5AW14"/>
<feature type="transmembrane region" description="Helical" evidence="8">
    <location>
        <begin position="37"/>
        <end position="57"/>
    </location>
</feature>
<evidence type="ECO:0000256" key="4">
    <source>
        <dbReference type="ARBA" id="ARBA00022544"/>
    </source>
</evidence>
<feature type="transmembrane region" description="Helical" evidence="8">
    <location>
        <begin position="143"/>
        <end position="165"/>
    </location>
</feature>
<evidence type="ECO:0000256" key="5">
    <source>
        <dbReference type="ARBA" id="ARBA00022692"/>
    </source>
</evidence>
<dbReference type="PANTHER" id="PTHR34975:SF2">
    <property type="entry name" value="SPORE GERMINATION PROTEIN A2"/>
    <property type="match status" value="1"/>
</dbReference>
<keyword evidence="6 8" id="KW-1133">Transmembrane helix</keyword>
<evidence type="ECO:0000256" key="7">
    <source>
        <dbReference type="ARBA" id="ARBA00023136"/>
    </source>
</evidence>
<dbReference type="GO" id="GO:0016020">
    <property type="term" value="C:membrane"/>
    <property type="evidence" value="ECO:0007669"/>
    <property type="project" value="UniProtKB-SubCell"/>
</dbReference>
<dbReference type="PANTHER" id="PTHR34975">
    <property type="entry name" value="SPORE GERMINATION PROTEIN A2"/>
    <property type="match status" value="1"/>
</dbReference>
<dbReference type="EMBL" id="JACHXK010000003">
    <property type="protein sequence ID" value="MBB3109820.1"/>
    <property type="molecule type" value="Genomic_DNA"/>
</dbReference>
<evidence type="ECO:0000256" key="8">
    <source>
        <dbReference type="SAM" id="Phobius"/>
    </source>
</evidence>
<evidence type="ECO:0000256" key="6">
    <source>
        <dbReference type="ARBA" id="ARBA00022989"/>
    </source>
</evidence>
<dbReference type="Proteomes" id="UP000570361">
    <property type="component" value="Unassembled WGS sequence"/>
</dbReference>
<feature type="transmembrane region" description="Helical" evidence="8">
    <location>
        <begin position="219"/>
        <end position="243"/>
    </location>
</feature>
<feature type="transmembrane region" description="Helical" evidence="8">
    <location>
        <begin position="12"/>
        <end position="31"/>
    </location>
</feature>
<reference evidence="9 10" key="1">
    <citation type="submission" date="2020-08" db="EMBL/GenBank/DDBJ databases">
        <title>Genomic Encyclopedia of Type Strains, Phase III (KMG-III): the genomes of soil and plant-associated and newly described type strains.</title>
        <authorList>
            <person name="Whitman W."/>
        </authorList>
    </citation>
    <scope>NUCLEOTIDE SEQUENCE [LARGE SCALE GENOMIC DNA]</scope>
    <source>
        <strain evidence="9 10">CECT 5862</strain>
    </source>
</reference>
<proteinExistence type="inferred from homology"/>
<evidence type="ECO:0000256" key="1">
    <source>
        <dbReference type="ARBA" id="ARBA00004141"/>
    </source>
</evidence>